<evidence type="ECO:0000313" key="3">
    <source>
        <dbReference type="Proteomes" id="UP000007801"/>
    </source>
</evidence>
<evidence type="ECO:0000256" key="1">
    <source>
        <dbReference type="SAM" id="MobiDB-lite"/>
    </source>
</evidence>
<dbReference type="PhylomeDB" id="B3MAY1"/>
<accession>B3MAY1</accession>
<dbReference type="HOGENOM" id="CLU_2608584_0_0_1"/>
<evidence type="ECO:0000313" key="2">
    <source>
        <dbReference type="EMBL" id="EDV40247.1"/>
    </source>
</evidence>
<dbReference type="InParanoid" id="B3MAY1"/>
<dbReference type="KEGG" id="dan:6506672"/>
<feature type="region of interest" description="Disordered" evidence="1">
    <location>
        <begin position="51"/>
        <end position="82"/>
    </location>
</feature>
<gene>
    <name evidence="2" type="primary">Dana\GF24036</name>
    <name evidence="2" type="synonym">dana_GLEANR_8792</name>
    <name evidence="2" type="ORF">GF24036</name>
</gene>
<name>B3MAY1_DROAN</name>
<feature type="compositionally biased region" description="Pro residues" evidence="1">
    <location>
        <begin position="56"/>
        <end position="68"/>
    </location>
</feature>
<dbReference type="Proteomes" id="UP000007801">
    <property type="component" value="Unassembled WGS sequence"/>
</dbReference>
<dbReference type="GeneID" id="6506672"/>
<protein>
    <submittedName>
        <fullName evidence="2">Uncharacterized protein</fullName>
    </submittedName>
</protein>
<dbReference type="EMBL" id="CH902618">
    <property type="protein sequence ID" value="EDV40247.1"/>
    <property type="molecule type" value="Genomic_DNA"/>
</dbReference>
<dbReference type="OrthoDB" id="7865045at2759"/>
<proteinExistence type="predicted"/>
<dbReference type="OMA" id="AMFFIRE"/>
<dbReference type="AlphaFoldDB" id="B3MAY1"/>
<organism evidence="2 3">
    <name type="scientific">Drosophila ananassae</name>
    <name type="common">Fruit fly</name>
    <dbReference type="NCBI Taxonomy" id="7217"/>
    <lineage>
        <taxon>Eukaryota</taxon>
        <taxon>Metazoa</taxon>
        <taxon>Ecdysozoa</taxon>
        <taxon>Arthropoda</taxon>
        <taxon>Hexapoda</taxon>
        <taxon>Insecta</taxon>
        <taxon>Pterygota</taxon>
        <taxon>Neoptera</taxon>
        <taxon>Endopterygota</taxon>
        <taxon>Diptera</taxon>
        <taxon>Brachycera</taxon>
        <taxon>Muscomorpha</taxon>
        <taxon>Ephydroidea</taxon>
        <taxon>Drosophilidae</taxon>
        <taxon>Drosophila</taxon>
        <taxon>Sophophora</taxon>
    </lineage>
</organism>
<keyword evidence="3" id="KW-1185">Reference proteome</keyword>
<reference evidence="2 3" key="1">
    <citation type="journal article" date="2007" name="Nature">
        <title>Evolution of genes and genomes on the Drosophila phylogeny.</title>
        <authorList>
            <consortium name="Drosophila 12 Genomes Consortium"/>
            <person name="Clark A.G."/>
            <person name="Eisen M.B."/>
            <person name="Smith D.R."/>
            <person name="Bergman C.M."/>
            <person name="Oliver B."/>
            <person name="Markow T.A."/>
            <person name="Kaufman T.C."/>
            <person name="Kellis M."/>
            <person name="Gelbart W."/>
            <person name="Iyer V.N."/>
            <person name="Pollard D.A."/>
            <person name="Sackton T.B."/>
            <person name="Larracuente A.M."/>
            <person name="Singh N.D."/>
            <person name="Abad J.P."/>
            <person name="Abt D.N."/>
            <person name="Adryan B."/>
            <person name="Aguade M."/>
            <person name="Akashi H."/>
            <person name="Anderson W.W."/>
            <person name="Aquadro C.F."/>
            <person name="Ardell D.H."/>
            <person name="Arguello R."/>
            <person name="Artieri C.G."/>
            <person name="Barbash D.A."/>
            <person name="Barker D."/>
            <person name="Barsanti P."/>
            <person name="Batterham P."/>
            <person name="Batzoglou S."/>
            <person name="Begun D."/>
            <person name="Bhutkar A."/>
            <person name="Blanco E."/>
            <person name="Bosak S.A."/>
            <person name="Bradley R.K."/>
            <person name="Brand A.D."/>
            <person name="Brent M.R."/>
            <person name="Brooks A.N."/>
            <person name="Brown R.H."/>
            <person name="Butlin R.K."/>
            <person name="Caggese C."/>
            <person name="Calvi B.R."/>
            <person name="Bernardo de Carvalho A."/>
            <person name="Caspi A."/>
            <person name="Castrezana S."/>
            <person name="Celniker S.E."/>
            <person name="Chang J.L."/>
            <person name="Chapple C."/>
            <person name="Chatterji S."/>
            <person name="Chinwalla A."/>
            <person name="Civetta A."/>
            <person name="Clifton S.W."/>
            <person name="Comeron J.M."/>
            <person name="Costello J.C."/>
            <person name="Coyne J.A."/>
            <person name="Daub J."/>
            <person name="David R.G."/>
            <person name="Delcher A.L."/>
            <person name="Delehaunty K."/>
            <person name="Do C.B."/>
            <person name="Ebling H."/>
            <person name="Edwards K."/>
            <person name="Eickbush T."/>
            <person name="Evans J.D."/>
            <person name="Filipski A."/>
            <person name="Findeiss S."/>
            <person name="Freyhult E."/>
            <person name="Fulton L."/>
            <person name="Fulton R."/>
            <person name="Garcia A.C."/>
            <person name="Gardiner A."/>
            <person name="Garfield D.A."/>
            <person name="Garvin B.E."/>
            <person name="Gibson G."/>
            <person name="Gilbert D."/>
            <person name="Gnerre S."/>
            <person name="Godfrey J."/>
            <person name="Good R."/>
            <person name="Gotea V."/>
            <person name="Gravely B."/>
            <person name="Greenberg A.J."/>
            <person name="Griffiths-Jones S."/>
            <person name="Gross S."/>
            <person name="Guigo R."/>
            <person name="Gustafson E.A."/>
            <person name="Haerty W."/>
            <person name="Hahn M.W."/>
            <person name="Halligan D.L."/>
            <person name="Halpern A.L."/>
            <person name="Halter G.M."/>
            <person name="Han M.V."/>
            <person name="Heger A."/>
            <person name="Hillier L."/>
            <person name="Hinrichs A.S."/>
            <person name="Holmes I."/>
            <person name="Hoskins R.A."/>
            <person name="Hubisz M.J."/>
            <person name="Hultmark D."/>
            <person name="Huntley M.A."/>
            <person name="Jaffe D.B."/>
            <person name="Jagadeeshan S."/>
            <person name="Jeck W.R."/>
            <person name="Johnson J."/>
            <person name="Jones C.D."/>
            <person name="Jordan W.C."/>
            <person name="Karpen G.H."/>
            <person name="Kataoka E."/>
            <person name="Keightley P.D."/>
            <person name="Kheradpour P."/>
            <person name="Kirkness E.F."/>
            <person name="Koerich L.B."/>
            <person name="Kristiansen K."/>
            <person name="Kudrna D."/>
            <person name="Kulathinal R.J."/>
            <person name="Kumar S."/>
            <person name="Kwok R."/>
            <person name="Lander E."/>
            <person name="Langley C.H."/>
            <person name="Lapoint R."/>
            <person name="Lazzaro B.P."/>
            <person name="Lee S.J."/>
            <person name="Levesque L."/>
            <person name="Li R."/>
            <person name="Lin C.F."/>
            <person name="Lin M.F."/>
            <person name="Lindblad-Toh K."/>
            <person name="Llopart A."/>
            <person name="Long M."/>
            <person name="Low L."/>
            <person name="Lozovsky E."/>
            <person name="Lu J."/>
            <person name="Luo M."/>
            <person name="Machado C.A."/>
            <person name="Makalowski W."/>
            <person name="Marzo M."/>
            <person name="Matsuda M."/>
            <person name="Matzkin L."/>
            <person name="McAllister B."/>
            <person name="McBride C.S."/>
            <person name="McKernan B."/>
            <person name="McKernan K."/>
            <person name="Mendez-Lago M."/>
            <person name="Minx P."/>
            <person name="Mollenhauer M.U."/>
            <person name="Montooth K."/>
            <person name="Mount S.M."/>
            <person name="Mu X."/>
            <person name="Myers E."/>
            <person name="Negre B."/>
            <person name="Newfeld S."/>
            <person name="Nielsen R."/>
            <person name="Noor M.A."/>
            <person name="O'Grady P."/>
            <person name="Pachter L."/>
            <person name="Papaceit M."/>
            <person name="Parisi M.J."/>
            <person name="Parisi M."/>
            <person name="Parts L."/>
            <person name="Pedersen J.S."/>
            <person name="Pesole G."/>
            <person name="Phillippy A.M."/>
            <person name="Ponting C.P."/>
            <person name="Pop M."/>
            <person name="Porcelli D."/>
            <person name="Powell J.R."/>
            <person name="Prohaska S."/>
            <person name="Pruitt K."/>
            <person name="Puig M."/>
            <person name="Quesneville H."/>
            <person name="Ram K.R."/>
            <person name="Rand D."/>
            <person name="Rasmussen M.D."/>
            <person name="Reed L.K."/>
            <person name="Reenan R."/>
            <person name="Reily A."/>
            <person name="Remington K.A."/>
            <person name="Rieger T.T."/>
            <person name="Ritchie M.G."/>
            <person name="Robin C."/>
            <person name="Rogers Y.H."/>
            <person name="Rohde C."/>
            <person name="Rozas J."/>
            <person name="Rubenfield M.J."/>
            <person name="Ruiz A."/>
            <person name="Russo S."/>
            <person name="Salzberg S.L."/>
            <person name="Sanchez-Gracia A."/>
            <person name="Saranga D.J."/>
            <person name="Sato H."/>
            <person name="Schaeffer S.W."/>
            <person name="Schatz M.C."/>
            <person name="Schlenke T."/>
            <person name="Schwartz R."/>
            <person name="Segarra C."/>
            <person name="Singh R.S."/>
            <person name="Sirot L."/>
            <person name="Sirota M."/>
            <person name="Sisneros N.B."/>
            <person name="Smith C.D."/>
            <person name="Smith T.F."/>
            <person name="Spieth J."/>
            <person name="Stage D.E."/>
            <person name="Stark A."/>
            <person name="Stephan W."/>
            <person name="Strausberg R.L."/>
            <person name="Strempel S."/>
            <person name="Sturgill D."/>
            <person name="Sutton G."/>
            <person name="Sutton G.G."/>
            <person name="Tao W."/>
            <person name="Teichmann S."/>
            <person name="Tobari Y.N."/>
            <person name="Tomimura Y."/>
            <person name="Tsolas J.M."/>
            <person name="Valente V.L."/>
            <person name="Venter E."/>
            <person name="Venter J.C."/>
            <person name="Vicario S."/>
            <person name="Vieira F.G."/>
            <person name="Vilella A.J."/>
            <person name="Villasante A."/>
            <person name="Walenz B."/>
            <person name="Wang J."/>
            <person name="Wasserman M."/>
            <person name="Watts T."/>
            <person name="Wilson D."/>
            <person name="Wilson R.K."/>
            <person name="Wing R.A."/>
            <person name="Wolfner M.F."/>
            <person name="Wong A."/>
            <person name="Wong G.K."/>
            <person name="Wu C.I."/>
            <person name="Wu G."/>
            <person name="Yamamoto D."/>
            <person name="Yang H.P."/>
            <person name="Yang S.P."/>
            <person name="Yorke J.A."/>
            <person name="Yoshida K."/>
            <person name="Zdobnov E."/>
            <person name="Zhang P."/>
            <person name="Zhang Y."/>
            <person name="Zimin A.V."/>
            <person name="Baldwin J."/>
            <person name="Abdouelleil A."/>
            <person name="Abdulkadir J."/>
            <person name="Abebe A."/>
            <person name="Abera B."/>
            <person name="Abreu J."/>
            <person name="Acer S.C."/>
            <person name="Aftuck L."/>
            <person name="Alexander A."/>
            <person name="An P."/>
            <person name="Anderson E."/>
            <person name="Anderson S."/>
            <person name="Arachi H."/>
            <person name="Azer M."/>
            <person name="Bachantsang P."/>
            <person name="Barry A."/>
            <person name="Bayul T."/>
            <person name="Berlin A."/>
            <person name="Bessette D."/>
            <person name="Bloom T."/>
            <person name="Blye J."/>
            <person name="Boguslavskiy L."/>
            <person name="Bonnet C."/>
            <person name="Boukhgalter B."/>
            <person name="Bourzgui I."/>
            <person name="Brown A."/>
            <person name="Cahill P."/>
            <person name="Channer S."/>
            <person name="Cheshatsang Y."/>
            <person name="Chuda L."/>
            <person name="Citroen M."/>
            <person name="Collymore A."/>
            <person name="Cooke P."/>
            <person name="Costello M."/>
            <person name="D'Aco K."/>
            <person name="Daza R."/>
            <person name="De Haan G."/>
            <person name="DeGray S."/>
            <person name="DeMaso C."/>
            <person name="Dhargay N."/>
            <person name="Dooley K."/>
            <person name="Dooley E."/>
            <person name="Doricent M."/>
            <person name="Dorje P."/>
            <person name="Dorjee K."/>
            <person name="Dupes A."/>
            <person name="Elong R."/>
            <person name="Falk J."/>
            <person name="Farina A."/>
            <person name="Faro S."/>
            <person name="Ferguson D."/>
            <person name="Fisher S."/>
            <person name="Foley C.D."/>
            <person name="Franke A."/>
            <person name="Friedrich D."/>
            <person name="Gadbois L."/>
            <person name="Gearin G."/>
            <person name="Gearin C.R."/>
            <person name="Giannoukos G."/>
            <person name="Goode T."/>
            <person name="Graham J."/>
            <person name="Grandbois E."/>
            <person name="Grewal S."/>
            <person name="Gyaltsen K."/>
            <person name="Hafez N."/>
            <person name="Hagos B."/>
            <person name="Hall J."/>
            <person name="Henson C."/>
            <person name="Hollinger A."/>
            <person name="Honan T."/>
            <person name="Huard M.D."/>
            <person name="Hughes L."/>
            <person name="Hurhula B."/>
            <person name="Husby M.E."/>
            <person name="Kamat A."/>
            <person name="Kanga B."/>
            <person name="Kashin S."/>
            <person name="Khazanovich D."/>
            <person name="Kisner P."/>
            <person name="Lance K."/>
            <person name="Lara M."/>
            <person name="Lee W."/>
            <person name="Lennon N."/>
            <person name="Letendre F."/>
            <person name="LeVine R."/>
            <person name="Lipovsky A."/>
            <person name="Liu X."/>
            <person name="Liu J."/>
            <person name="Liu S."/>
            <person name="Lokyitsang T."/>
            <person name="Lokyitsang Y."/>
            <person name="Lubonja R."/>
            <person name="Lui A."/>
            <person name="MacDonald P."/>
            <person name="Magnisalis V."/>
            <person name="Maru K."/>
            <person name="Matthews C."/>
            <person name="McCusker W."/>
            <person name="McDonough S."/>
            <person name="Mehta T."/>
            <person name="Meldrim J."/>
            <person name="Meneus L."/>
            <person name="Mihai O."/>
            <person name="Mihalev A."/>
            <person name="Mihova T."/>
            <person name="Mittelman R."/>
            <person name="Mlenga V."/>
            <person name="Montmayeur A."/>
            <person name="Mulrain L."/>
            <person name="Navidi A."/>
            <person name="Naylor J."/>
            <person name="Negash T."/>
            <person name="Nguyen T."/>
            <person name="Nguyen N."/>
            <person name="Nicol R."/>
            <person name="Norbu C."/>
            <person name="Norbu N."/>
            <person name="Novod N."/>
            <person name="O'Neill B."/>
            <person name="Osman S."/>
            <person name="Markiewicz E."/>
            <person name="Oyono O.L."/>
            <person name="Patti C."/>
            <person name="Phunkhang P."/>
            <person name="Pierre F."/>
            <person name="Priest M."/>
            <person name="Raghuraman S."/>
            <person name="Rege F."/>
            <person name="Reyes R."/>
            <person name="Rise C."/>
            <person name="Rogov P."/>
            <person name="Ross K."/>
            <person name="Ryan E."/>
            <person name="Settipalli S."/>
            <person name="Shea T."/>
            <person name="Sherpa N."/>
            <person name="Shi L."/>
            <person name="Shih D."/>
            <person name="Sparrow T."/>
            <person name="Spaulding J."/>
            <person name="Stalker J."/>
            <person name="Stange-Thomann N."/>
            <person name="Stavropoulos S."/>
            <person name="Stone C."/>
            <person name="Strader C."/>
            <person name="Tesfaye S."/>
            <person name="Thomson T."/>
            <person name="Thoulutsang Y."/>
            <person name="Thoulutsang D."/>
            <person name="Topham K."/>
            <person name="Topping I."/>
            <person name="Tsamla T."/>
            <person name="Vassiliev H."/>
            <person name="Vo A."/>
            <person name="Wangchuk T."/>
            <person name="Wangdi T."/>
            <person name="Weiand M."/>
            <person name="Wilkinson J."/>
            <person name="Wilson A."/>
            <person name="Yadav S."/>
            <person name="Young G."/>
            <person name="Yu Q."/>
            <person name="Zembek L."/>
            <person name="Zhong D."/>
            <person name="Zimmer A."/>
            <person name="Zwirko Z."/>
            <person name="Jaffe D.B."/>
            <person name="Alvarez P."/>
            <person name="Brockman W."/>
            <person name="Butler J."/>
            <person name="Chin C."/>
            <person name="Gnerre S."/>
            <person name="Grabherr M."/>
            <person name="Kleber M."/>
            <person name="Mauceli E."/>
            <person name="MacCallum I."/>
        </authorList>
    </citation>
    <scope>NUCLEOTIDE SEQUENCE [LARGE SCALE GENOMIC DNA]</scope>
    <source>
        <strain evidence="3">Tucson 14024-0371.13</strain>
    </source>
</reference>
<sequence>MASQEEEEIYTEDETNQAMSLLKENQLPMSELLTALKYVRILNDSLNPGHGIQDPPIVPVPEVAPPPFDWDEKEDQPMIRQL</sequence>